<sequence length="307" mass="31879">MCFHRLRLAIGCLLAPLALPAWPCEGPLVSLVVPYPAGGSMDAVMRLVAEAASEETGKTFVLRNIGGVSGALAVQHVLRQPADGCTVLAGNVNAVILAPLLVPQAGFQPTDLVPLGQVGTADFVVVAAPGLEAQSLEQLPAAAHRRGKPLSAGHPGHETLQHLALPLIERQLGLPLVRVPYKGSSVMVNDLIGGHLDIAVVAEPVATPLVARGQLKVLARLGQWLPSPAGGRQAPLLGWAGWFVAAPTPAPARDRLQAALLAALAQPALQQRLQALGSGVPDAAGQQRFAATVAADIGVYRRRVLER</sequence>
<evidence type="ECO:0000256" key="2">
    <source>
        <dbReference type="SAM" id="SignalP"/>
    </source>
</evidence>
<dbReference type="CDD" id="cd07012">
    <property type="entry name" value="PBP2_Bug_TTT"/>
    <property type="match status" value="1"/>
</dbReference>
<dbReference type="InterPro" id="IPR005064">
    <property type="entry name" value="BUG"/>
</dbReference>
<feature type="chain" id="PRO_5047547905" evidence="2">
    <location>
        <begin position="24"/>
        <end position="307"/>
    </location>
</feature>
<gene>
    <name evidence="3" type="ORF">MW290_11395</name>
</gene>
<dbReference type="RefSeq" id="WP_250194774.1">
    <property type="nucleotide sequence ID" value="NZ_CP097635.1"/>
</dbReference>
<evidence type="ECO:0000256" key="1">
    <source>
        <dbReference type="ARBA" id="ARBA00006987"/>
    </source>
</evidence>
<reference evidence="3" key="1">
    <citation type="submission" date="2022-05" db="EMBL/GenBank/DDBJ databases">
        <title>An RpoN-dependent PEP-CTERM gene is involved in floc formation of an Aquincola tertiaricarbonis strain.</title>
        <authorList>
            <person name="Qiu D."/>
            <person name="Xia M."/>
        </authorList>
    </citation>
    <scope>NUCLEOTIDE SEQUENCE</scope>
    <source>
        <strain evidence="3">RN12</strain>
    </source>
</reference>
<dbReference type="Gene3D" id="3.40.190.150">
    <property type="entry name" value="Bordetella uptake gene, domain 1"/>
    <property type="match status" value="1"/>
</dbReference>
<keyword evidence="2" id="KW-0732">Signal</keyword>
<proteinExistence type="inferred from homology"/>
<dbReference type="Proteomes" id="UP001056201">
    <property type="component" value="Chromosome 1"/>
</dbReference>
<keyword evidence="4" id="KW-1185">Reference proteome</keyword>
<feature type="signal peptide" evidence="2">
    <location>
        <begin position="1"/>
        <end position="23"/>
    </location>
</feature>
<dbReference type="PANTHER" id="PTHR42928:SF5">
    <property type="entry name" value="BLR1237 PROTEIN"/>
    <property type="match status" value="1"/>
</dbReference>
<organism evidence="3 4">
    <name type="scientific">Aquincola tertiaricarbonis</name>
    <dbReference type="NCBI Taxonomy" id="391953"/>
    <lineage>
        <taxon>Bacteria</taxon>
        <taxon>Pseudomonadati</taxon>
        <taxon>Pseudomonadota</taxon>
        <taxon>Betaproteobacteria</taxon>
        <taxon>Burkholderiales</taxon>
        <taxon>Sphaerotilaceae</taxon>
        <taxon>Aquincola</taxon>
    </lineage>
</organism>
<dbReference type="EMBL" id="CP097635">
    <property type="protein sequence ID" value="URI06511.1"/>
    <property type="molecule type" value="Genomic_DNA"/>
</dbReference>
<dbReference type="InterPro" id="IPR042100">
    <property type="entry name" value="Bug_dom1"/>
</dbReference>
<dbReference type="Gene3D" id="3.40.190.10">
    <property type="entry name" value="Periplasmic binding protein-like II"/>
    <property type="match status" value="1"/>
</dbReference>
<dbReference type="PANTHER" id="PTHR42928">
    <property type="entry name" value="TRICARBOXYLATE-BINDING PROTEIN"/>
    <property type="match status" value="1"/>
</dbReference>
<evidence type="ECO:0000313" key="3">
    <source>
        <dbReference type="EMBL" id="URI06511.1"/>
    </source>
</evidence>
<accession>A0ABY4RZV1</accession>
<evidence type="ECO:0000313" key="4">
    <source>
        <dbReference type="Proteomes" id="UP001056201"/>
    </source>
</evidence>
<protein>
    <submittedName>
        <fullName evidence="3">Tripartite tricarboxylate transporter substrate binding protein</fullName>
    </submittedName>
</protein>
<dbReference type="Pfam" id="PF03401">
    <property type="entry name" value="TctC"/>
    <property type="match status" value="1"/>
</dbReference>
<dbReference type="SUPFAM" id="SSF53850">
    <property type="entry name" value="Periplasmic binding protein-like II"/>
    <property type="match status" value="1"/>
</dbReference>
<name>A0ABY4RZV1_AQUTE</name>
<comment type="similarity">
    <text evidence="1">Belongs to the UPF0065 (bug) family.</text>
</comment>